<evidence type="ECO:0000313" key="4">
    <source>
        <dbReference type="Proteomes" id="UP000321533"/>
    </source>
</evidence>
<name>A0A5B8V9A2_9BACT</name>
<proteinExistence type="predicted"/>
<dbReference type="EMBL" id="CP042435">
    <property type="protein sequence ID" value="QEC67431.1"/>
    <property type="molecule type" value="Genomic_DNA"/>
</dbReference>
<dbReference type="OrthoDB" id="668972at2"/>
<dbReference type="AlphaFoldDB" id="A0A5B8V9A2"/>
<keyword evidence="4" id="KW-1185">Reference proteome</keyword>
<dbReference type="SUPFAM" id="SSF160574">
    <property type="entry name" value="BT0923-like"/>
    <property type="match status" value="1"/>
</dbReference>
<evidence type="ECO:0000259" key="2">
    <source>
        <dbReference type="Pfam" id="PF11396"/>
    </source>
</evidence>
<sequence>MKFNLTLLLLLLITVSLNAQIRKIPADVTDAFKARYPHAERVSWKDNLSSFEAQFILNNYEMSASFNSDGDWLHSERKLKYEELPEEVKDGFGKSKFTDWEKGSVFEITKNTEPLQYRILVKKSGVQKKYLFFDVDGKLNRESFTL</sequence>
<keyword evidence="1" id="KW-0732">Signal</keyword>
<protein>
    <recommendedName>
        <fullName evidence="2">Putative beta-lactamase-inhibitor-like PepSY-like domain-containing protein</fullName>
    </recommendedName>
</protein>
<dbReference type="KEGG" id="pgin:FRZ67_09020"/>
<dbReference type="Gene3D" id="3.10.450.360">
    <property type="match status" value="1"/>
</dbReference>
<accession>A0A5B8V9A2</accession>
<dbReference type="RefSeq" id="WP_147189238.1">
    <property type="nucleotide sequence ID" value="NZ_CP042435.1"/>
</dbReference>
<dbReference type="Pfam" id="PF11396">
    <property type="entry name" value="PepSY_like"/>
    <property type="match status" value="1"/>
</dbReference>
<feature type="domain" description="Putative beta-lactamase-inhibitor-like PepSY-like" evidence="2">
    <location>
        <begin position="58"/>
        <end position="139"/>
    </location>
</feature>
<feature type="chain" id="PRO_5023106556" description="Putative beta-lactamase-inhibitor-like PepSY-like domain-containing protein" evidence="1">
    <location>
        <begin position="20"/>
        <end position="146"/>
    </location>
</feature>
<feature type="signal peptide" evidence="1">
    <location>
        <begin position="1"/>
        <end position="19"/>
    </location>
</feature>
<evidence type="ECO:0000256" key="1">
    <source>
        <dbReference type="SAM" id="SignalP"/>
    </source>
</evidence>
<evidence type="ECO:0000313" key="3">
    <source>
        <dbReference type="EMBL" id="QEC67431.1"/>
    </source>
</evidence>
<dbReference type="Proteomes" id="UP000321533">
    <property type="component" value="Chromosome"/>
</dbReference>
<reference evidence="3 4" key="1">
    <citation type="journal article" date="2016" name="Int. J. Syst. Evol. Microbiol.">
        <title>Panacibacter ginsenosidivorans gen. nov., sp. nov., with ginsenoside converting activity isolated from soil of a ginseng field.</title>
        <authorList>
            <person name="Siddiqi M.Z."/>
            <person name="Muhammad Shafi S."/>
            <person name="Choi K.D."/>
            <person name="Im W.T."/>
        </authorList>
    </citation>
    <scope>NUCLEOTIDE SEQUENCE [LARGE SCALE GENOMIC DNA]</scope>
    <source>
        <strain evidence="3 4">Gsoil1550</strain>
    </source>
</reference>
<organism evidence="3 4">
    <name type="scientific">Panacibacter ginsenosidivorans</name>
    <dbReference type="NCBI Taxonomy" id="1813871"/>
    <lineage>
        <taxon>Bacteria</taxon>
        <taxon>Pseudomonadati</taxon>
        <taxon>Bacteroidota</taxon>
        <taxon>Chitinophagia</taxon>
        <taxon>Chitinophagales</taxon>
        <taxon>Chitinophagaceae</taxon>
        <taxon>Panacibacter</taxon>
    </lineage>
</organism>
<gene>
    <name evidence="3" type="ORF">FRZ67_09020</name>
</gene>
<dbReference type="InterPro" id="IPR021533">
    <property type="entry name" value="PepSY-like"/>
</dbReference>